<dbReference type="Gene3D" id="2.60.120.430">
    <property type="entry name" value="Galactose-binding lectin"/>
    <property type="match status" value="2"/>
</dbReference>
<dbReference type="PROSITE" id="PS50011">
    <property type="entry name" value="PROTEIN_KINASE_DOM"/>
    <property type="match status" value="1"/>
</dbReference>
<dbReference type="PANTHER" id="PTHR34590:SF15">
    <property type="entry name" value="PROTEIN KINASE DOMAIN-CONTAINING PROTEIN"/>
    <property type="match status" value="1"/>
</dbReference>
<evidence type="ECO:0000256" key="15">
    <source>
        <dbReference type="SAM" id="SignalP"/>
    </source>
</evidence>
<evidence type="ECO:0000256" key="5">
    <source>
        <dbReference type="ARBA" id="ARBA00022729"/>
    </source>
</evidence>
<dbReference type="FunFam" id="1.10.510.10:FF:000252">
    <property type="entry name" value="Receptor-like protein kinase FERONIA"/>
    <property type="match status" value="1"/>
</dbReference>
<dbReference type="GO" id="GO:0004674">
    <property type="term" value="F:protein serine/threonine kinase activity"/>
    <property type="evidence" value="ECO:0007669"/>
    <property type="project" value="UniProtKB-KW"/>
</dbReference>
<evidence type="ECO:0000256" key="14">
    <source>
        <dbReference type="SAM" id="Phobius"/>
    </source>
</evidence>
<evidence type="ECO:0000256" key="11">
    <source>
        <dbReference type="ARBA" id="ARBA00023180"/>
    </source>
</evidence>
<keyword evidence="10 14" id="KW-0472">Membrane</keyword>
<evidence type="ECO:0000256" key="13">
    <source>
        <dbReference type="SAM" id="MobiDB-lite"/>
    </source>
</evidence>
<protein>
    <submittedName>
        <fullName evidence="17">Receptor-like kinase</fullName>
    </submittedName>
</protein>
<keyword evidence="5 15" id="KW-0732">Signal</keyword>
<dbReference type="GO" id="GO:0010038">
    <property type="term" value="P:response to metal ion"/>
    <property type="evidence" value="ECO:0007669"/>
    <property type="project" value="UniProtKB-ARBA"/>
</dbReference>
<keyword evidence="8 12" id="KW-0067">ATP-binding</keyword>
<dbReference type="Pfam" id="PF07714">
    <property type="entry name" value="PK_Tyr_Ser-Thr"/>
    <property type="match status" value="1"/>
</dbReference>
<dbReference type="InterPro" id="IPR000719">
    <property type="entry name" value="Prot_kinase_dom"/>
</dbReference>
<keyword evidence="3" id="KW-0808">Transferase</keyword>
<evidence type="ECO:0000256" key="4">
    <source>
        <dbReference type="ARBA" id="ARBA00022692"/>
    </source>
</evidence>
<reference evidence="17" key="1">
    <citation type="journal article" date="2023" name="Science">
        <title>Elucidation of the pathway for biosynthesis of saponin adjuvants from the soapbark tree.</title>
        <authorList>
            <person name="Reed J."/>
            <person name="Orme A."/>
            <person name="El-Demerdash A."/>
            <person name="Owen C."/>
            <person name="Martin L.B.B."/>
            <person name="Misra R.C."/>
            <person name="Kikuchi S."/>
            <person name="Rejzek M."/>
            <person name="Martin A.C."/>
            <person name="Harkess A."/>
            <person name="Leebens-Mack J."/>
            <person name="Louveau T."/>
            <person name="Stephenson M.J."/>
            <person name="Osbourn A."/>
        </authorList>
    </citation>
    <scope>NUCLEOTIDE SEQUENCE</scope>
    <source>
        <strain evidence="17">S10</strain>
    </source>
</reference>
<dbReference type="GO" id="GO:0005524">
    <property type="term" value="F:ATP binding"/>
    <property type="evidence" value="ECO:0007669"/>
    <property type="project" value="UniProtKB-UniRule"/>
</dbReference>
<accession>A0AAD7PXR3</accession>
<dbReference type="AlphaFoldDB" id="A0AAD7PXR3"/>
<evidence type="ECO:0000256" key="7">
    <source>
        <dbReference type="ARBA" id="ARBA00022777"/>
    </source>
</evidence>
<dbReference type="InterPro" id="IPR024788">
    <property type="entry name" value="Malectin-like_Carb-bd_dom"/>
</dbReference>
<organism evidence="17 18">
    <name type="scientific">Quillaja saponaria</name>
    <name type="common">Soap bark tree</name>
    <dbReference type="NCBI Taxonomy" id="32244"/>
    <lineage>
        <taxon>Eukaryota</taxon>
        <taxon>Viridiplantae</taxon>
        <taxon>Streptophyta</taxon>
        <taxon>Embryophyta</taxon>
        <taxon>Tracheophyta</taxon>
        <taxon>Spermatophyta</taxon>
        <taxon>Magnoliopsida</taxon>
        <taxon>eudicotyledons</taxon>
        <taxon>Gunneridae</taxon>
        <taxon>Pentapetalae</taxon>
        <taxon>rosids</taxon>
        <taxon>fabids</taxon>
        <taxon>Fabales</taxon>
        <taxon>Quillajaceae</taxon>
        <taxon>Quillaja</taxon>
    </lineage>
</organism>
<dbReference type="FunFam" id="2.60.120.430:FF:000003">
    <property type="entry name" value="FERONIA receptor-like kinase"/>
    <property type="match status" value="1"/>
</dbReference>
<keyword evidence="7 17" id="KW-0418">Kinase</keyword>
<dbReference type="FunFam" id="3.30.200.20:FF:000645">
    <property type="entry name" value="Receptor-like protein kinase FERONIA"/>
    <property type="match status" value="1"/>
</dbReference>
<name>A0AAD7PXR3_QUISA</name>
<dbReference type="Gene3D" id="1.10.510.10">
    <property type="entry name" value="Transferase(Phosphotransferase) domain 1"/>
    <property type="match status" value="1"/>
</dbReference>
<dbReference type="PANTHER" id="PTHR34590">
    <property type="entry name" value="OS03G0124300 PROTEIN-RELATED"/>
    <property type="match status" value="1"/>
</dbReference>
<evidence type="ECO:0000313" key="17">
    <source>
        <dbReference type="EMBL" id="KAJ7971097.1"/>
    </source>
</evidence>
<evidence type="ECO:0000256" key="10">
    <source>
        <dbReference type="ARBA" id="ARBA00023136"/>
    </source>
</evidence>
<feature type="signal peptide" evidence="15">
    <location>
        <begin position="1"/>
        <end position="19"/>
    </location>
</feature>
<sequence length="887" mass="99593">MFQLTAIFYLFFFLHLTTALYSYNATDLFFIICGTTGNYTADDRTWIGDKTLLPPIENPDRPSITLEASQSSSSIQVPYTIARLSYSEFTYTFPVTDGQKFVRLYFNTVSYPNFSRSNALFSVKSGPYTLLKDFNASLTADSDADADRSVTIFNEYCINVDQGQKLNLTFIPSKTNPDAYAFINGIEIVSMPTQLYYTKPDHPEGAVFINQNSQYPVGLEAALQMEYRINVGGSPIPSDRDTTGMFRPWVDDNDYVKVQRPASLPANWGATLKWNEQTPNYTAPDPVYLTARSYGMNETEKYNVTWEFPVDSGFLYLVRLHFCEFEPQIQQIGDRVFQIFIADGLAEDRADVILWSGGNLVPVSKDYVVRMSTATGSSTKKLNLTIKMQPHPNERIRKSNDVILNGVEIFKLSDPGSRNLAGPNPDPLPSTQILPVPSNKSKNNKKTTVVGVIAGVVSGVVLLSIFVVALLMFRRSRRTKVKAITKEKSSTDETSWWGPFSFSTTKSSKTRGSSLPSDVCRYFSISEIRAATNNFEDIFIIGIGGFGNVYKGYIDDGTTPVAIKRLKPGSQQGAHEFRTEIEMLSQLRHLHLVSLIGYCNDSNEMILVYDYMKHGTVRDHLYNTDNPALTWKERLHISIGAARGLHYLHTGARHTIIHRDVKTTNILLDEKWVAKVSDFGLSKIGPTGMSKAHVSTVVKGSIGYLDPEYYRRQRLTEKSDVYSFGVVLFEILCARPPLIRTAEKKQVSLAEWARQCYHKGTLYQIIDNNLKGKIAPECLNKFGEIAVNCLLDDGTQRPSMNDVVWGLEFALQLQENAEEEGMNVIEWGMERGKEGWTEESDDVFSSSIGQVSDFKSSSSGEKFSRTSTDRLLISKNVFSELLDPQGR</sequence>
<dbReference type="InterPro" id="IPR045272">
    <property type="entry name" value="ANXUR1/2-like"/>
</dbReference>
<evidence type="ECO:0000259" key="16">
    <source>
        <dbReference type="PROSITE" id="PS50011"/>
    </source>
</evidence>
<keyword evidence="17" id="KW-0675">Receptor</keyword>
<feature type="chain" id="PRO_5042292573" evidence="15">
    <location>
        <begin position="20"/>
        <end position="887"/>
    </location>
</feature>
<feature type="binding site" evidence="12">
    <location>
        <position position="564"/>
    </location>
    <ligand>
        <name>ATP</name>
        <dbReference type="ChEBI" id="CHEBI:30616"/>
    </ligand>
</feature>
<keyword evidence="11" id="KW-0325">Glycoprotein</keyword>
<gene>
    <name evidence="17" type="ORF">O6P43_009177</name>
</gene>
<evidence type="ECO:0000313" key="18">
    <source>
        <dbReference type="Proteomes" id="UP001163823"/>
    </source>
</evidence>
<dbReference type="SMART" id="SM00220">
    <property type="entry name" value="S_TKc"/>
    <property type="match status" value="1"/>
</dbReference>
<keyword evidence="2" id="KW-0723">Serine/threonine-protein kinase</keyword>
<feature type="domain" description="Protein kinase" evidence="16">
    <location>
        <begin position="535"/>
        <end position="810"/>
    </location>
</feature>
<dbReference type="PROSITE" id="PS00107">
    <property type="entry name" value="PROTEIN_KINASE_ATP"/>
    <property type="match status" value="1"/>
</dbReference>
<dbReference type="CDD" id="cd14066">
    <property type="entry name" value="STKc_IRAK"/>
    <property type="match status" value="1"/>
</dbReference>
<evidence type="ECO:0000256" key="12">
    <source>
        <dbReference type="PROSITE-ProRule" id="PRU10141"/>
    </source>
</evidence>
<evidence type="ECO:0000256" key="2">
    <source>
        <dbReference type="ARBA" id="ARBA00022527"/>
    </source>
</evidence>
<dbReference type="KEGG" id="qsa:O6P43_009177"/>
<dbReference type="FunFam" id="2.60.120.430:FF:000007">
    <property type="entry name" value="FERONIA receptor-like kinase"/>
    <property type="match status" value="1"/>
</dbReference>
<comment type="subcellular location">
    <subcellularLocation>
        <location evidence="1">Membrane</location>
        <topology evidence="1">Single-pass type I membrane protein</topology>
    </subcellularLocation>
</comment>
<feature type="transmembrane region" description="Helical" evidence="14">
    <location>
        <begin position="449"/>
        <end position="473"/>
    </location>
</feature>
<evidence type="ECO:0000256" key="3">
    <source>
        <dbReference type="ARBA" id="ARBA00022679"/>
    </source>
</evidence>
<dbReference type="Gene3D" id="3.30.200.20">
    <property type="entry name" value="Phosphorylase Kinase, domain 1"/>
    <property type="match status" value="1"/>
</dbReference>
<dbReference type="GO" id="GO:0016020">
    <property type="term" value="C:membrane"/>
    <property type="evidence" value="ECO:0007669"/>
    <property type="project" value="UniProtKB-SubCell"/>
</dbReference>
<dbReference type="InterPro" id="IPR017441">
    <property type="entry name" value="Protein_kinase_ATP_BS"/>
</dbReference>
<keyword evidence="6 12" id="KW-0547">Nucleotide-binding</keyword>
<dbReference type="GO" id="GO:0004714">
    <property type="term" value="F:transmembrane receptor protein tyrosine kinase activity"/>
    <property type="evidence" value="ECO:0007669"/>
    <property type="project" value="InterPro"/>
</dbReference>
<feature type="region of interest" description="Disordered" evidence="13">
    <location>
        <begin position="415"/>
        <end position="440"/>
    </location>
</feature>
<keyword evidence="18" id="KW-1185">Reference proteome</keyword>
<dbReference type="SUPFAM" id="SSF56112">
    <property type="entry name" value="Protein kinase-like (PK-like)"/>
    <property type="match status" value="1"/>
</dbReference>
<keyword evidence="4 14" id="KW-0812">Transmembrane</keyword>
<evidence type="ECO:0000256" key="1">
    <source>
        <dbReference type="ARBA" id="ARBA00004479"/>
    </source>
</evidence>
<evidence type="ECO:0000256" key="9">
    <source>
        <dbReference type="ARBA" id="ARBA00022989"/>
    </source>
</evidence>
<keyword evidence="9 14" id="KW-1133">Transmembrane helix</keyword>
<dbReference type="Proteomes" id="UP001163823">
    <property type="component" value="Chromosome 4"/>
</dbReference>
<dbReference type="Pfam" id="PF12819">
    <property type="entry name" value="Malectin_like"/>
    <property type="match status" value="1"/>
</dbReference>
<dbReference type="EMBL" id="JARAOO010000004">
    <property type="protein sequence ID" value="KAJ7971097.1"/>
    <property type="molecule type" value="Genomic_DNA"/>
</dbReference>
<proteinExistence type="predicted"/>
<comment type="caution">
    <text evidence="17">The sequence shown here is derived from an EMBL/GenBank/DDBJ whole genome shotgun (WGS) entry which is preliminary data.</text>
</comment>
<dbReference type="InterPro" id="IPR011009">
    <property type="entry name" value="Kinase-like_dom_sf"/>
</dbReference>
<evidence type="ECO:0000256" key="6">
    <source>
        <dbReference type="ARBA" id="ARBA00022741"/>
    </source>
</evidence>
<dbReference type="InterPro" id="IPR001245">
    <property type="entry name" value="Ser-Thr/Tyr_kinase_cat_dom"/>
</dbReference>
<dbReference type="PROSITE" id="PS00108">
    <property type="entry name" value="PROTEIN_KINASE_ST"/>
    <property type="match status" value="1"/>
</dbReference>
<dbReference type="InterPro" id="IPR008271">
    <property type="entry name" value="Ser/Thr_kinase_AS"/>
</dbReference>
<evidence type="ECO:0000256" key="8">
    <source>
        <dbReference type="ARBA" id="ARBA00022840"/>
    </source>
</evidence>